<evidence type="ECO:0000259" key="5">
    <source>
        <dbReference type="Pfam" id="PF23598"/>
    </source>
</evidence>
<evidence type="ECO:0000256" key="2">
    <source>
        <dbReference type="ARBA" id="ARBA00022821"/>
    </source>
</evidence>
<dbReference type="InterPro" id="IPR044974">
    <property type="entry name" value="Disease_R_plants"/>
</dbReference>
<dbReference type="InterPro" id="IPR032675">
    <property type="entry name" value="LRR_dom_sf"/>
</dbReference>
<dbReference type="PANTHER" id="PTHR23155:SF759">
    <property type="entry name" value="AAA+ ATPASE DOMAIN-CONTAINING PROTEIN"/>
    <property type="match status" value="1"/>
</dbReference>
<gene>
    <name evidence="6" type="ORF">WN944_027268</name>
</gene>
<dbReference type="SUPFAM" id="SSF52058">
    <property type="entry name" value="L domain-like"/>
    <property type="match status" value="1"/>
</dbReference>
<dbReference type="PANTHER" id="PTHR23155">
    <property type="entry name" value="DISEASE RESISTANCE PROTEIN RP"/>
    <property type="match status" value="1"/>
</dbReference>
<feature type="domain" description="NB-ARC" evidence="3">
    <location>
        <begin position="140"/>
        <end position="305"/>
    </location>
</feature>
<evidence type="ECO:0000313" key="6">
    <source>
        <dbReference type="EMBL" id="KAK9175262.1"/>
    </source>
</evidence>
<feature type="domain" description="Disease resistance protein winged helix" evidence="4">
    <location>
        <begin position="395"/>
        <end position="466"/>
    </location>
</feature>
<dbReference type="InterPro" id="IPR055414">
    <property type="entry name" value="LRR_R13L4/SHOC2-like"/>
</dbReference>
<evidence type="ECO:0000256" key="1">
    <source>
        <dbReference type="ARBA" id="ARBA00022737"/>
    </source>
</evidence>
<dbReference type="EMBL" id="JBCGBO010000025">
    <property type="protein sequence ID" value="KAK9175262.1"/>
    <property type="molecule type" value="Genomic_DNA"/>
</dbReference>
<organism evidence="6 7">
    <name type="scientific">Citrus x changshan-huyou</name>
    <dbReference type="NCBI Taxonomy" id="2935761"/>
    <lineage>
        <taxon>Eukaryota</taxon>
        <taxon>Viridiplantae</taxon>
        <taxon>Streptophyta</taxon>
        <taxon>Embryophyta</taxon>
        <taxon>Tracheophyta</taxon>
        <taxon>Spermatophyta</taxon>
        <taxon>Magnoliopsida</taxon>
        <taxon>eudicotyledons</taxon>
        <taxon>Gunneridae</taxon>
        <taxon>Pentapetalae</taxon>
        <taxon>rosids</taxon>
        <taxon>malvids</taxon>
        <taxon>Sapindales</taxon>
        <taxon>Rutaceae</taxon>
        <taxon>Aurantioideae</taxon>
        <taxon>Citrus</taxon>
    </lineage>
</organism>
<reference evidence="6 7" key="1">
    <citation type="submission" date="2024-05" db="EMBL/GenBank/DDBJ databases">
        <title>Haplotype-resolved chromosome-level genome assembly of Huyou (Citrus changshanensis).</title>
        <authorList>
            <person name="Miao C."/>
            <person name="Chen W."/>
            <person name="Wu Y."/>
            <person name="Wang L."/>
            <person name="Zhao S."/>
            <person name="Grierson D."/>
            <person name="Xu C."/>
            <person name="Chen K."/>
        </authorList>
    </citation>
    <scope>NUCLEOTIDE SEQUENCE [LARGE SCALE GENOMIC DNA]</scope>
    <source>
        <strain evidence="6">01-14</strain>
        <tissue evidence="6">Leaf</tissue>
    </source>
</reference>
<dbReference type="GO" id="GO:0098542">
    <property type="term" value="P:defense response to other organism"/>
    <property type="evidence" value="ECO:0007669"/>
    <property type="project" value="TreeGrafter"/>
</dbReference>
<dbReference type="GO" id="GO:0043531">
    <property type="term" value="F:ADP binding"/>
    <property type="evidence" value="ECO:0007669"/>
    <property type="project" value="InterPro"/>
</dbReference>
<dbReference type="InterPro" id="IPR058922">
    <property type="entry name" value="WHD_DRP"/>
</dbReference>
<dbReference type="Gene3D" id="3.40.50.300">
    <property type="entry name" value="P-loop containing nucleotide triphosphate hydrolases"/>
    <property type="match status" value="1"/>
</dbReference>
<evidence type="ECO:0000259" key="3">
    <source>
        <dbReference type="Pfam" id="PF00931"/>
    </source>
</evidence>
<dbReference type="Pfam" id="PF23598">
    <property type="entry name" value="LRR_14"/>
    <property type="match status" value="1"/>
</dbReference>
<keyword evidence="7" id="KW-1185">Reference proteome</keyword>
<sequence length="795" mass="91381">MAASKATEAMIGTLIEKVFSALLTQAQYALDFKDQLAAMKTKLELMTAFISCTDKQKTRGDEYRKDGFCHRFSLRDLFFIYQTGKDLKHINSRIEKMESSLGVYGRAEQPIIQQGPNNSSYQIFKYSPEDREPSEIIGLEKDLEKIKGWILSSNEKLQQIGIVGMGGLGKTTIAQKIFNDGEMVAYFEKRIWVPVSQNFCEERVMRAMLKQLGEDESGIEVSYLLHKIQQRLSDKTCLIVMDDVWRMNLDWWKNLYPTEKRYFAIITSRNETVVNSMGVDESRIHPPKILNEEESWSLPCKHAFLTSKGKCPNKEFEKKGREILKKCGGLPLAIKTIGGLLAPKVHSLSEWNKINDEFHVYLTTERENNSVVASLRLSYDELPTHLKQCLLCFSVYPDDFEISGEQMVHWWVGEGLIRGRDNRTATELGFDYLSELVSRCLVEVVHRRGYDGRVYSCKMHDLVRDMTIKIAKDEAFCSFDEQGRQKLTQDSRWFGFTSDMDPKSLKKSSRLRALILTSSTPVSFWNVKSLMSLRVLDFSYCKLDRMNVEDLLDKISSLKRLACLNLSGVAGNIELPSSIQKLRNLQILVLRRCTKLHPSITSLKKLIILDLGSCPLQHLPHGLEKLIYLQELSGFRVASQSNTQGCRLNALLGLKQLRVLRMSINNESEISEDEWNLDRLLPPPSLQELYLRRYRHEILPKWINLKHLSSLQYLCLEDGDISNFEISSESDQDSNGTTWVLEGLCLKFVPNLDLDWNVLLKDMPILRYAEVSRCFNLKNSPFPLDKPAVWKKNQD</sequence>
<comment type="caution">
    <text evidence="6">The sequence shown here is derived from an EMBL/GenBank/DDBJ whole genome shotgun (WGS) entry which is preliminary data.</text>
</comment>
<keyword evidence="2" id="KW-0611">Plant defense</keyword>
<dbReference type="Proteomes" id="UP001428341">
    <property type="component" value="Unassembled WGS sequence"/>
</dbReference>
<dbReference type="InterPro" id="IPR036388">
    <property type="entry name" value="WH-like_DNA-bd_sf"/>
</dbReference>
<evidence type="ECO:0000259" key="4">
    <source>
        <dbReference type="Pfam" id="PF23559"/>
    </source>
</evidence>
<dbReference type="SUPFAM" id="SSF52540">
    <property type="entry name" value="P-loop containing nucleoside triphosphate hydrolases"/>
    <property type="match status" value="1"/>
</dbReference>
<proteinExistence type="predicted"/>
<evidence type="ECO:0008006" key="8">
    <source>
        <dbReference type="Google" id="ProtNLM"/>
    </source>
</evidence>
<dbReference type="Gene3D" id="3.80.10.10">
    <property type="entry name" value="Ribonuclease Inhibitor"/>
    <property type="match status" value="1"/>
</dbReference>
<dbReference type="Pfam" id="PF00931">
    <property type="entry name" value="NB-ARC"/>
    <property type="match status" value="1"/>
</dbReference>
<dbReference type="Gene3D" id="1.10.8.430">
    <property type="entry name" value="Helical domain of apoptotic protease-activating factors"/>
    <property type="match status" value="1"/>
</dbReference>
<accession>A0AAP0Q819</accession>
<dbReference type="InterPro" id="IPR042197">
    <property type="entry name" value="Apaf_helical"/>
</dbReference>
<dbReference type="InterPro" id="IPR027417">
    <property type="entry name" value="P-loop_NTPase"/>
</dbReference>
<keyword evidence="1" id="KW-0677">Repeat</keyword>
<dbReference type="AlphaFoldDB" id="A0AAP0Q819"/>
<dbReference type="PRINTS" id="PR00364">
    <property type="entry name" value="DISEASERSIST"/>
</dbReference>
<evidence type="ECO:0000313" key="7">
    <source>
        <dbReference type="Proteomes" id="UP001428341"/>
    </source>
</evidence>
<protein>
    <recommendedName>
        <fullName evidence="8">Disease resistance RPP13-like protein 4</fullName>
    </recommendedName>
</protein>
<name>A0AAP0Q819_9ROSI</name>
<dbReference type="Gene3D" id="1.10.10.10">
    <property type="entry name" value="Winged helix-like DNA-binding domain superfamily/Winged helix DNA-binding domain"/>
    <property type="match status" value="1"/>
</dbReference>
<dbReference type="FunFam" id="1.10.10.10:FF:000322">
    <property type="entry name" value="Probable disease resistance protein At1g63360"/>
    <property type="match status" value="1"/>
</dbReference>
<dbReference type="Pfam" id="PF23559">
    <property type="entry name" value="WHD_DRP"/>
    <property type="match status" value="1"/>
</dbReference>
<dbReference type="InterPro" id="IPR002182">
    <property type="entry name" value="NB-ARC"/>
</dbReference>
<feature type="domain" description="Disease resistance R13L4/SHOC-2-like LRR" evidence="5">
    <location>
        <begin position="511"/>
        <end position="671"/>
    </location>
</feature>